<keyword evidence="3" id="KW-1185">Reference proteome</keyword>
<evidence type="ECO:0000313" key="3">
    <source>
        <dbReference type="Proteomes" id="UP001642484"/>
    </source>
</evidence>
<name>A0ABP0PWA0_9DINO</name>
<dbReference type="PANTHER" id="PTHR10678">
    <property type="entry name" value="26S PROTEASOME NON-ATPASE REGULATORY SUBUNIT 11/COP9 SIGNALOSOME COMPLEX SUBUNIT 2"/>
    <property type="match status" value="1"/>
</dbReference>
<comment type="caution">
    <text evidence="2">The sequence shown here is derived from an EMBL/GenBank/DDBJ whole genome shotgun (WGS) entry which is preliminary data.</text>
</comment>
<dbReference type="EMBL" id="CAXAMN010023673">
    <property type="protein sequence ID" value="CAK9079570.1"/>
    <property type="molecule type" value="Genomic_DNA"/>
</dbReference>
<sequence length="133" mass="14782">MVLLHLTIEANAIHCPPLLQVPDYERRMTRSNEPVRIVCQAEIDLLSGVLSAREKACFRGLPPDEYHSEGLQAAKLSEMILDQKLNGTLDQGIGVLIVFDQEQVSSTYDNSLKTIKNTSEVLDTLYGQAKQLA</sequence>
<gene>
    <name evidence="1" type="ORF">CCMP2556_LOCUS39167</name>
    <name evidence="2" type="ORF">CCMP2556_LOCUS39202</name>
</gene>
<reference evidence="2 3" key="1">
    <citation type="submission" date="2024-02" db="EMBL/GenBank/DDBJ databases">
        <authorList>
            <person name="Chen Y."/>
            <person name="Shah S."/>
            <person name="Dougan E. K."/>
            <person name="Thang M."/>
            <person name="Chan C."/>
        </authorList>
    </citation>
    <scope>NUCLEOTIDE SEQUENCE [LARGE SCALE GENOMIC DNA]</scope>
</reference>
<protein>
    <submittedName>
        <fullName evidence="2">Uncharacterized protein</fullName>
    </submittedName>
</protein>
<organism evidence="2 3">
    <name type="scientific">Durusdinium trenchii</name>
    <dbReference type="NCBI Taxonomy" id="1381693"/>
    <lineage>
        <taxon>Eukaryota</taxon>
        <taxon>Sar</taxon>
        <taxon>Alveolata</taxon>
        <taxon>Dinophyceae</taxon>
        <taxon>Suessiales</taxon>
        <taxon>Symbiodiniaceae</taxon>
        <taxon>Durusdinium</taxon>
    </lineage>
</organism>
<accession>A0ABP0PWA0</accession>
<proteinExistence type="predicted"/>
<dbReference type="Gene3D" id="1.25.40.570">
    <property type="match status" value="1"/>
</dbReference>
<dbReference type="Proteomes" id="UP001642484">
    <property type="component" value="Unassembled WGS sequence"/>
</dbReference>
<dbReference type="EMBL" id="CAXAMN010023684">
    <property type="protein sequence ID" value="CAK9079667.1"/>
    <property type="molecule type" value="Genomic_DNA"/>
</dbReference>
<evidence type="ECO:0000313" key="1">
    <source>
        <dbReference type="EMBL" id="CAK9079570.1"/>
    </source>
</evidence>
<dbReference type="InterPro" id="IPR050871">
    <property type="entry name" value="26S_Proteasome/COP9_Components"/>
</dbReference>
<evidence type="ECO:0000313" key="2">
    <source>
        <dbReference type="EMBL" id="CAK9079667.1"/>
    </source>
</evidence>